<comment type="caution">
    <text evidence="9">The sequence shown here is derived from an EMBL/GenBank/DDBJ whole genome shotgun (WGS) entry which is preliminary data.</text>
</comment>
<feature type="domain" description="RCK N-terminal" evidence="8">
    <location>
        <begin position="411"/>
        <end position="529"/>
    </location>
</feature>
<evidence type="ECO:0000256" key="2">
    <source>
        <dbReference type="ARBA" id="ARBA00005551"/>
    </source>
</evidence>
<feature type="transmembrane region" description="Helical" evidence="7">
    <location>
        <begin position="54"/>
        <end position="75"/>
    </location>
</feature>
<feature type="transmembrane region" description="Helical" evidence="7">
    <location>
        <begin position="150"/>
        <end position="169"/>
    </location>
</feature>
<comment type="subcellular location">
    <subcellularLocation>
        <location evidence="1">Membrane</location>
        <topology evidence="1">Multi-pass membrane protein</topology>
    </subcellularLocation>
</comment>
<dbReference type="AlphaFoldDB" id="A0A1F4ZAK2"/>
<keyword evidence="3" id="KW-0813">Transport</keyword>
<name>A0A1F4ZAK2_9BACT</name>
<evidence type="ECO:0000259" key="8">
    <source>
        <dbReference type="PROSITE" id="PS51201"/>
    </source>
</evidence>
<organism evidence="9 10">
    <name type="scientific">Candidatus Amesbacteria bacterium RIFCSPHIGHO2_12_FULL_48_14</name>
    <dbReference type="NCBI Taxonomy" id="1797257"/>
    <lineage>
        <taxon>Bacteria</taxon>
        <taxon>Candidatus Amesiibacteriota</taxon>
    </lineage>
</organism>
<dbReference type="PROSITE" id="PS51201">
    <property type="entry name" value="RCK_N"/>
    <property type="match status" value="1"/>
</dbReference>
<dbReference type="Gene3D" id="3.40.50.720">
    <property type="entry name" value="NAD(P)-binding Rossmann-like Domain"/>
    <property type="match status" value="1"/>
</dbReference>
<keyword evidence="4 7" id="KW-0812">Transmembrane</keyword>
<feature type="transmembrane region" description="Helical" evidence="7">
    <location>
        <begin position="213"/>
        <end position="234"/>
    </location>
</feature>
<dbReference type="EMBL" id="MEXL01000015">
    <property type="protein sequence ID" value="OGD03171.1"/>
    <property type="molecule type" value="Genomic_DNA"/>
</dbReference>
<feature type="transmembrane region" description="Helical" evidence="7">
    <location>
        <begin position="6"/>
        <end position="24"/>
    </location>
</feature>
<dbReference type="Pfam" id="PF02254">
    <property type="entry name" value="TrkA_N"/>
    <property type="match status" value="1"/>
</dbReference>
<feature type="transmembrane region" description="Helical" evidence="7">
    <location>
        <begin position="359"/>
        <end position="379"/>
    </location>
</feature>
<dbReference type="Proteomes" id="UP000178993">
    <property type="component" value="Unassembled WGS sequence"/>
</dbReference>
<evidence type="ECO:0000256" key="6">
    <source>
        <dbReference type="ARBA" id="ARBA00023136"/>
    </source>
</evidence>
<evidence type="ECO:0000256" key="5">
    <source>
        <dbReference type="ARBA" id="ARBA00022989"/>
    </source>
</evidence>
<feature type="transmembrane region" description="Helical" evidence="7">
    <location>
        <begin position="271"/>
        <end position="289"/>
    </location>
</feature>
<dbReference type="GO" id="GO:0016020">
    <property type="term" value="C:membrane"/>
    <property type="evidence" value="ECO:0007669"/>
    <property type="project" value="UniProtKB-SubCell"/>
</dbReference>
<feature type="transmembrane region" description="Helical" evidence="7">
    <location>
        <begin position="240"/>
        <end position="259"/>
    </location>
</feature>
<dbReference type="InterPro" id="IPR003148">
    <property type="entry name" value="RCK_N"/>
</dbReference>
<dbReference type="GO" id="GO:1902600">
    <property type="term" value="P:proton transmembrane transport"/>
    <property type="evidence" value="ECO:0007669"/>
    <property type="project" value="InterPro"/>
</dbReference>
<reference evidence="9 10" key="1">
    <citation type="journal article" date="2016" name="Nat. Commun.">
        <title>Thousands of microbial genomes shed light on interconnected biogeochemical processes in an aquifer system.</title>
        <authorList>
            <person name="Anantharaman K."/>
            <person name="Brown C.T."/>
            <person name="Hug L.A."/>
            <person name="Sharon I."/>
            <person name="Castelle C.J."/>
            <person name="Probst A.J."/>
            <person name="Thomas B.C."/>
            <person name="Singh A."/>
            <person name="Wilkins M.J."/>
            <person name="Karaoz U."/>
            <person name="Brodie E.L."/>
            <person name="Williams K.H."/>
            <person name="Hubbard S.S."/>
            <person name="Banfield J.F."/>
        </authorList>
    </citation>
    <scope>NUCLEOTIDE SEQUENCE [LARGE SCALE GENOMIC DNA]</scope>
</reference>
<sequence>MPEVFFGLAVILGLAALGGVAARLTKQPVMLGYVLAGLVISVVWRSQAAHSQTLQTMISVMGQLGVTLLLFLVGLELPIAEMKKMGRVALISGLGQIIITSVLGYGLARVLGYDPITAIYLGIGMTFASTIVVVKLLSEIGDLQSLYGKITMGYLLVQDFVAIGLMVIMSGMAKGGGVVDWMGLLTVVIKGVVVVTAILVLSETVVKRVVDFLAQSTELLFIGSVGWCLVLAAVVASPGFGFPLEIGGFLAGLALASAVEQAEIISRVRPLRDFFLTWFFVALGAKINLGDLAGFGWSTMVMSVFVLLVSPVILMAIFGYLGFRKRVIFLASLTVAQVSEFSLILMAGAVSSGLTDPKALSVLTVMAVVTMPVSSYFILHANRLYRTFGVLAKLFERKKAGVISERIEKLAGHVVLFGHNRVGKVVRPVLEKMGFEVLVVDFNPTIIERLENEGTKAVYGDMADFEIYEKLGLEKAAAIISTVPDVRDELLLLRGLKAEGRKNRQARILTARDDTDATLLYAAGADYVLIPHRIGGEFLAALLESGKLVPSKA</sequence>
<dbReference type="Gene3D" id="1.20.1530.20">
    <property type="match status" value="1"/>
</dbReference>
<feature type="transmembrane region" description="Helical" evidence="7">
    <location>
        <begin position="295"/>
        <end position="320"/>
    </location>
</feature>
<gene>
    <name evidence="9" type="ORF">A3E17_04105</name>
</gene>
<dbReference type="PANTHER" id="PTHR42751">
    <property type="entry name" value="SODIUM/HYDROGEN EXCHANGER FAMILY/TRKA DOMAIN PROTEIN"/>
    <property type="match status" value="1"/>
</dbReference>
<evidence type="ECO:0000256" key="3">
    <source>
        <dbReference type="ARBA" id="ARBA00022448"/>
    </source>
</evidence>
<dbReference type="GO" id="GO:0015297">
    <property type="term" value="F:antiporter activity"/>
    <property type="evidence" value="ECO:0007669"/>
    <property type="project" value="InterPro"/>
</dbReference>
<dbReference type="PANTHER" id="PTHR42751:SF3">
    <property type="entry name" value="SODIUM_GLUTAMATE SYMPORTER"/>
    <property type="match status" value="1"/>
</dbReference>
<evidence type="ECO:0000256" key="1">
    <source>
        <dbReference type="ARBA" id="ARBA00004141"/>
    </source>
</evidence>
<dbReference type="InterPro" id="IPR036291">
    <property type="entry name" value="NAD(P)-bd_dom_sf"/>
</dbReference>
<dbReference type="SUPFAM" id="SSF51735">
    <property type="entry name" value="NAD(P)-binding Rossmann-fold domains"/>
    <property type="match status" value="1"/>
</dbReference>
<protein>
    <recommendedName>
        <fullName evidence="8">RCK N-terminal domain-containing protein</fullName>
    </recommendedName>
</protein>
<evidence type="ECO:0000313" key="10">
    <source>
        <dbReference type="Proteomes" id="UP000178993"/>
    </source>
</evidence>
<comment type="similarity">
    <text evidence="2">Belongs to the monovalent cation:proton antiporter 2 (CPA2) transporter (TC 2.A.37) family.</text>
</comment>
<dbReference type="GO" id="GO:0006813">
    <property type="term" value="P:potassium ion transport"/>
    <property type="evidence" value="ECO:0007669"/>
    <property type="project" value="InterPro"/>
</dbReference>
<dbReference type="InterPro" id="IPR038770">
    <property type="entry name" value="Na+/solute_symporter_sf"/>
</dbReference>
<evidence type="ECO:0000256" key="7">
    <source>
        <dbReference type="SAM" id="Phobius"/>
    </source>
</evidence>
<feature type="transmembrane region" description="Helical" evidence="7">
    <location>
        <begin position="327"/>
        <end position="347"/>
    </location>
</feature>
<dbReference type="InterPro" id="IPR006153">
    <property type="entry name" value="Cation/H_exchanger_TM"/>
</dbReference>
<accession>A0A1F4ZAK2</accession>
<evidence type="ECO:0000313" key="9">
    <source>
        <dbReference type="EMBL" id="OGD03171.1"/>
    </source>
</evidence>
<proteinExistence type="inferred from homology"/>
<keyword evidence="5 7" id="KW-1133">Transmembrane helix</keyword>
<feature type="transmembrane region" description="Helical" evidence="7">
    <location>
        <begin position="31"/>
        <end position="48"/>
    </location>
</feature>
<feature type="transmembrane region" description="Helical" evidence="7">
    <location>
        <begin position="87"/>
        <end position="107"/>
    </location>
</feature>
<feature type="transmembrane region" description="Helical" evidence="7">
    <location>
        <begin position="181"/>
        <end position="201"/>
    </location>
</feature>
<keyword evidence="6 7" id="KW-0472">Membrane</keyword>
<feature type="transmembrane region" description="Helical" evidence="7">
    <location>
        <begin position="119"/>
        <end position="138"/>
    </location>
</feature>
<evidence type="ECO:0000256" key="4">
    <source>
        <dbReference type="ARBA" id="ARBA00022692"/>
    </source>
</evidence>
<dbReference type="Pfam" id="PF00999">
    <property type="entry name" value="Na_H_Exchanger"/>
    <property type="match status" value="1"/>
</dbReference>